<keyword evidence="2" id="KW-0378">Hydrolase</keyword>
<organism evidence="2 3">
    <name type="scientific">Massilia cavernae</name>
    <dbReference type="NCBI Taxonomy" id="2320864"/>
    <lineage>
        <taxon>Bacteria</taxon>
        <taxon>Pseudomonadati</taxon>
        <taxon>Pseudomonadota</taxon>
        <taxon>Betaproteobacteria</taxon>
        <taxon>Burkholderiales</taxon>
        <taxon>Oxalobacteraceae</taxon>
        <taxon>Telluria group</taxon>
        <taxon>Massilia</taxon>
    </lineage>
</organism>
<dbReference type="Pfam" id="PF00753">
    <property type="entry name" value="Lactamase_B"/>
    <property type="match status" value="1"/>
</dbReference>
<evidence type="ECO:0000313" key="2">
    <source>
        <dbReference type="EMBL" id="RJG19013.1"/>
    </source>
</evidence>
<reference evidence="2 3" key="1">
    <citation type="submission" date="2018-09" db="EMBL/GenBank/DDBJ databases">
        <authorList>
            <person name="Zhu H."/>
        </authorList>
    </citation>
    <scope>NUCLEOTIDE SEQUENCE [LARGE SCALE GENOMIC DNA]</scope>
    <source>
        <strain evidence="2 3">K1S02-61</strain>
    </source>
</reference>
<dbReference type="Gene3D" id="3.60.15.10">
    <property type="entry name" value="Ribonuclease Z/Hydroxyacylglutathione hydrolase-like"/>
    <property type="match status" value="1"/>
</dbReference>
<accession>A0A418Y0T9</accession>
<keyword evidence="3" id="KW-1185">Reference proteome</keyword>
<dbReference type="InterPro" id="IPR036388">
    <property type="entry name" value="WH-like_DNA-bd_sf"/>
</dbReference>
<dbReference type="InterPro" id="IPR036866">
    <property type="entry name" value="RibonucZ/Hydroxyglut_hydro"/>
</dbReference>
<comment type="caution">
    <text evidence="2">The sequence shown here is derived from an EMBL/GenBank/DDBJ whole genome shotgun (WGS) entry which is preliminary data.</text>
</comment>
<dbReference type="GO" id="GO:0016787">
    <property type="term" value="F:hydrolase activity"/>
    <property type="evidence" value="ECO:0007669"/>
    <property type="project" value="UniProtKB-KW"/>
</dbReference>
<evidence type="ECO:0000259" key="1">
    <source>
        <dbReference type="SMART" id="SM00849"/>
    </source>
</evidence>
<dbReference type="InterPro" id="IPR050855">
    <property type="entry name" value="NDM-1-like"/>
</dbReference>
<proteinExistence type="predicted"/>
<dbReference type="InterPro" id="IPR001279">
    <property type="entry name" value="Metallo-B-lactamas"/>
</dbReference>
<dbReference type="SUPFAM" id="SSF56281">
    <property type="entry name" value="Metallo-hydrolase/oxidoreductase"/>
    <property type="match status" value="1"/>
</dbReference>
<name>A0A418Y0T9_9BURK</name>
<dbReference type="EMBL" id="QYUP01000089">
    <property type="protein sequence ID" value="RJG19013.1"/>
    <property type="molecule type" value="Genomic_DNA"/>
</dbReference>
<dbReference type="RefSeq" id="WP_119810504.1">
    <property type="nucleotide sequence ID" value="NZ_QYUP01000089.1"/>
</dbReference>
<dbReference type="AlphaFoldDB" id="A0A418Y0T9"/>
<dbReference type="Proteomes" id="UP000284006">
    <property type="component" value="Unassembled WGS sequence"/>
</dbReference>
<dbReference type="OrthoDB" id="2971563at2"/>
<gene>
    <name evidence="2" type="ORF">D3872_09280</name>
</gene>
<evidence type="ECO:0000313" key="3">
    <source>
        <dbReference type="Proteomes" id="UP000284006"/>
    </source>
</evidence>
<dbReference type="PANTHER" id="PTHR42951">
    <property type="entry name" value="METALLO-BETA-LACTAMASE DOMAIN-CONTAINING"/>
    <property type="match status" value="1"/>
</dbReference>
<sequence>MAPISLAGIPATPPALDYPLVAPLPDGSVVEIAPGILWARMPMPMSLDHINVYLLRAEDGWTLVDTGLNTDAVRRLWIHIAATHLDGLPVKAVLCTHFHYDHAGLAHWLTEHFKVPLYMTHGEYFMLRMASTPPSDPMPQAHQDFFSRAGMPEAIIEPMMAKMRADPFLAPAAQAFRRLRGGDVLDIGARRWRVVIGEGHSPEHACLYCEDERILIAGDQLLPRISSNVAVSCIEPEANPLQLWLESLDRLDQLAPDTLVLPSHQRVYRGLHTRVQQLRDHHAHEFDQLRAHVRDNPDCTAFAAMESMFPNLRSPIDYMLGLGEAIAHLSWLRYDGSIRRVLDDDGRYKFSMVE</sequence>
<dbReference type="Gene3D" id="1.10.10.10">
    <property type="entry name" value="Winged helix-like DNA-binding domain superfamily/Winged helix DNA-binding domain"/>
    <property type="match status" value="1"/>
</dbReference>
<feature type="domain" description="Metallo-beta-lactamase" evidence="1">
    <location>
        <begin position="49"/>
        <end position="264"/>
    </location>
</feature>
<dbReference type="PANTHER" id="PTHR42951:SF22">
    <property type="entry name" value="METALLO BETA-LACTAMASE SUPERFAMILY LIPOPROTEIN"/>
    <property type="match status" value="1"/>
</dbReference>
<dbReference type="SMART" id="SM00849">
    <property type="entry name" value="Lactamase_B"/>
    <property type="match status" value="1"/>
</dbReference>
<protein>
    <submittedName>
        <fullName evidence="2">MBL fold metallo-hydrolase</fullName>
    </submittedName>
</protein>